<reference evidence="1 2" key="1">
    <citation type="submission" date="2011-11" db="EMBL/GenBank/DDBJ databases">
        <title>The Noncontiguous Finished sequence of Saccharomonospora cyanea NA-134.</title>
        <authorList>
            <consortium name="US DOE Joint Genome Institute"/>
            <person name="Lucas S."/>
            <person name="Han J."/>
            <person name="Lapidus A."/>
            <person name="Cheng J.-F."/>
            <person name="Goodwin L."/>
            <person name="Pitluck S."/>
            <person name="Peters L."/>
            <person name="Ovchinnikova G."/>
            <person name="Lu M."/>
            <person name="Detter J.C."/>
            <person name="Han C."/>
            <person name="Tapia R."/>
            <person name="Land M."/>
            <person name="Hauser L."/>
            <person name="Kyrpides N."/>
            <person name="Ivanova N."/>
            <person name="Pagani I."/>
            <person name="Brambilla E.-M."/>
            <person name="Klenk H.-P."/>
            <person name="Woyke T."/>
        </authorList>
    </citation>
    <scope>NUCLEOTIDE SEQUENCE [LARGE SCALE GENOMIC DNA]</scope>
    <source>
        <strain evidence="1 2">NA-134</strain>
    </source>
</reference>
<dbReference type="RefSeq" id="WP_005454723.1">
    <property type="nucleotide sequence ID" value="NZ_CM001440.1"/>
</dbReference>
<dbReference type="Pfam" id="PF10604">
    <property type="entry name" value="Polyketide_cyc2"/>
    <property type="match status" value="1"/>
</dbReference>
<dbReference type="AlphaFoldDB" id="H5XDG5"/>
<evidence type="ECO:0000313" key="1">
    <source>
        <dbReference type="EMBL" id="EHR60257.1"/>
    </source>
</evidence>
<dbReference type="InterPro" id="IPR023393">
    <property type="entry name" value="START-like_dom_sf"/>
</dbReference>
<evidence type="ECO:0000313" key="2">
    <source>
        <dbReference type="Proteomes" id="UP000002791"/>
    </source>
</evidence>
<dbReference type="InterPro" id="IPR019587">
    <property type="entry name" value="Polyketide_cyclase/dehydratase"/>
</dbReference>
<dbReference type="Proteomes" id="UP000002791">
    <property type="component" value="Chromosome"/>
</dbReference>
<dbReference type="EMBL" id="CM001440">
    <property type="protein sequence ID" value="EHR60257.1"/>
    <property type="molecule type" value="Genomic_DNA"/>
</dbReference>
<organism evidence="1 2">
    <name type="scientific">Saccharomonospora cyanea NA-134</name>
    <dbReference type="NCBI Taxonomy" id="882082"/>
    <lineage>
        <taxon>Bacteria</taxon>
        <taxon>Bacillati</taxon>
        <taxon>Actinomycetota</taxon>
        <taxon>Actinomycetes</taxon>
        <taxon>Pseudonocardiales</taxon>
        <taxon>Pseudonocardiaceae</taxon>
        <taxon>Saccharomonospora</taxon>
    </lineage>
</organism>
<dbReference type="SUPFAM" id="SSF55961">
    <property type="entry name" value="Bet v1-like"/>
    <property type="match status" value="1"/>
</dbReference>
<dbReference type="OrthoDB" id="5244508at2"/>
<sequence length="149" mass="16177">MADFEHTRVIDAEPRVVFDIASSESSLDSWTPEGVEVEPQGEGTLHAWVASGSDVHDETGYLDTDRDRMRLRWGGTDTGYEGWLQIEPHGDSGSGGSGRPGTLATLHVTFEGGAPETMGGEHSASVDNRIEQALDRLVSLVHDRTETTR</sequence>
<gene>
    <name evidence="1" type="ORF">SaccyDRAFT_1348</name>
</gene>
<dbReference type="eggNOG" id="COG3832">
    <property type="taxonomic scope" value="Bacteria"/>
</dbReference>
<keyword evidence="2" id="KW-1185">Reference proteome</keyword>
<accession>H5XDG5</accession>
<proteinExistence type="predicted"/>
<protein>
    <submittedName>
        <fullName evidence="1">Polyketide cyclase / dehydrase and lipid transport</fullName>
    </submittedName>
</protein>
<name>H5XDG5_9PSEU</name>
<dbReference type="Gene3D" id="3.30.530.20">
    <property type="match status" value="1"/>
</dbReference>
<dbReference type="STRING" id="882082.SaccyDRAFT_1348"/>
<dbReference type="HOGENOM" id="CLU_150677_0_0_11"/>